<evidence type="ECO:0000313" key="8">
    <source>
        <dbReference type="EMBL" id="MSB21999.1"/>
    </source>
</evidence>
<dbReference type="SUPFAM" id="SSF161098">
    <property type="entry name" value="MetI-like"/>
    <property type="match status" value="1"/>
</dbReference>
<dbReference type="Pfam" id="PF19300">
    <property type="entry name" value="BPD_transp_1_N"/>
    <property type="match status" value="1"/>
</dbReference>
<feature type="transmembrane region" description="Helical" evidence="7">
    <location>
        <begin position="102"/>
        <end position="123"/>
    </location>
</feature>
<dbReference type="InterPro" id="IPR000515">
    <property type="entry name" value="MetI-like"/>
</dbReference>
<protein>
    <submittedName>
        <fullName evidence="8">ABC transporter permease subunit</fullName>
    </submittedName>
</protein>
<evidence type="ECO:0000313" key="9">
    <source>
        <dbReference type="Proteomes" id="UP000434475"/>
    </source>
</evidence>
<evidence type="ECO:0000256" key="4">
    <source>
        <dbReference type="ARBA" id="ARBA00022692"/>
    </source>
</evidence>
<accession>A0A174QM77</accession>
<evidence type="ECO:0000256" key="3">
    <source>
        <dbReference type="ARBA" id="ARBA00022475"/>
    </source>
</evidence>
<keyword evidence="4 7" id="KW-0812">Transmembrane</keyword>
<dbReference type="GO" id="GO:0055085">
    <property type="term" value="P:transmembrane transport"/>
    <property type="evidence" value="ECO:0007669"/>
    <property type="project" value="InterPro"/>
</dbReference>
<feature type="transmembrane region" description="Helical" evidence="7">
    <location>
        <begin position="275"/>
        <end position="301"/>
    </location>
</feature>
<name>A0A174QM77_FLAPL</name>
<proteinExistence type="inferred from homology"/>
<dbReference type="Gene3D" id="1.10.3720.10">
    <property type="entry name" value="MetI-like"/>
    <property type="match status" value="1"/>
</dbReference>
<comment type="subcellular location">
    <subcellularLocation>
        <location evidence="1 7">Cell membrane</location>
        <topology evidence="1 7">Multi-pass membrane protein</topology>
    </subcellularLocation>
</comment>
<dbReference type="PANTHER" id="PTHR43163:SF6">
    <property type="entry name" value="DIPEPTIDE TRANSPORT SYSTEM PERMEASE PROTEIN DPPB-RELATED"/>
    <property type="match status" value="1"/>
</dbReference>
<dbReference type="InterPro" id="IPR035906">
    <property type="entry name" value="MetI-like_sf"/>
</dbReference>
<feature type="transmembrane region" description="Helical" evidence="7">
    <location>
        <begin position="135"/>
        <end position="164"/>
    </location>
</feature>
<feature type="transmembrane region" description="Helical" evidence="7">
    <location>
        <begin position="176"/>
        <end position="195"/>
    </location>
</feature>
<dbReference type="RefSeq" id="WP_009260464.1">
    <property type="nucleotide sequence ID" value="NZ_JAJCIK010000094.1"/>
</dbReference>
<dbReference type="GO" id="GO:0005886">
    <property type="term" value="C:plasma membrane"/>
    <property type="evidence" value="ECO:0007669"/>
    <property type="project" value="UniProtKB-SubCell"/>
</dbReference>
<keyword evidence="6 7" id="KW-0472">Membrane</keyword>
<dbReference type="InterPro" id="IPR045621">
    <property type="entry name" value="BPD_transp_1_N"/>
</dbReference>
<reference evidence="8 9" key="1">
    <citation type="journal article" date="2019" name="Nat. Med.">
        <title>A library of human gut bacterial isolates paired with longitudinal multiomics data enables mechanistic microbiome research.</title>
        <authorList>
            <person name="Poyet M."/>
            <person name="Groussin M."/>
            <person name="Gibbons S.M."/>
            <person name="Avila-Pacheco J."/>
            <person name="Jiang X."/>
            <person name="Kearney S.M."/>
            <person name="Perrotta A.R."/>
            <person name="Berdy B."/>
            <person name="Zhao S."/>
            <person name="Lieberman T.D."/>
            <person name="Swanson P.K."/>
            <person name="Smith M."/>
            <person name="Roesemann S."/>
            <person name="Alexander J.E."/>
            <person name="Rich S.A."/>
            <person name="Livny J."/>
            <person name="Vlamakis H."/>
            <person name="Clish C."/>
            <person name="Bullock K."/>
            <person name="Deik A."/>
            <person name="Scott J."/>
            <person name="Pierce K.A."/>
            <person name="Xavier R.J."/>
            <person name="Alm E.J."/>
        </authorList>
    </citation>
    <scope>NUCLEOTIDE SEQUENCE [LARGE SCALE GENOMIC DNA]</scope>
    <source>
        <strain evidence="8 9">BIOML-A2</strain>
    </source>
</reference>
<gene>
    <name evidence="8" type="ORF">GKE97_21210</name>
</gene>
<keyword evidence="3" id="KW-1003">Cell membrane</keyword>
<dbReference type="EMBL" id="WKPR01000031">
    <property type="protein sequence ID" value="MSB21999.1"/>
    <property type="molecule type" value="Genomic_DNA"/>
</dbReference>
<dbReference type="Proteomes" id="UP000434475">
    <property type="component" value="Unassembled WGS sequence"/>
</dbReference>
<dbReference type="CDD" id="cd06261">
    <property type="entry name" value="TM_PBP2"/>
    <property type="match status" value="1"/>
</dbReference>
<evidence type="ECO:0000256" key="2">
    <source>
        <dbReference type="ARBA" id="ARBA00022448"/>
    </source>
</evidence>
<comment type="similarity">
    <text evidence="7">Belongs to the binding-protein-dependent transport system permease family.</text>
</comment>
<evidence type="ECO:0000256" key="7">
    <source>
        <dbReference type="RuleBase" id="RU363032"/>
    </source>
</evidence>
<dbReference type="Pfam" id="PF00528">
    <property type="entry name" value="BPD_transp_1"/>
    <property type="match status" value="1"/>
</dbReference>
<keyword evidence="5 7" id="KW-1133">Transmembrane helix</keyword>
<evidence type="ECO:0000256" key="6">
    <source>
        <dbReference type="ARBA" id="ARBA00023136"/>
    </source>
</evidence>
<comment type="caution">
    <text evidence="8">The sequence shown here is derived from an EMBL/GenBank/DDBJ whole genome shotgun (WGS) entry which is preliminary data.</text>
</comment>
<keyword evidence="2 7" id="KW-0813">Transport</keyword>
<dbReference type="AlphaFoldDB" id="A0A174QM77"/>
<sequence length="311" mass="33816">MSKKLLARLGLLIVVLFGVTILTFFYTNLSPVDAAEALAVRRYNRPTPQQVELVREELGLDQPIFQQYGSWLWNALHGNFGNSYNTGRPIVEELSASIQPTLVMATMALLFADLLSIPLGVLSASRKGGLADRSIYLFGIICMSLPNYWIGFMLLLAFAVYIPIFSIMGADSLKDFILPALALAIPMAAGNIRVFRSSLLDGYNSDFVLYARARGVSEWKIANLVSRFALPPLITMLAQSFGFMIAGSAMVESVFSIPGLGSMLVTALGARDTITINACVLITAVIFVLVNFIADCVNAFLNPQSQKGVSL</sequence>
<feature type="transmembrane region" description="Helical" evidence="7">
    <location>
        <begin position="233"/>
        <end position="255"/>
    </location>
</feature>
<dbReference type="PANTHER" id="PTHR43163">
    <property type="entry name" value="DIPEPTIDE TRANSPORT SYSTEM PERMEASE PROTEIN DPPB-RELATED"/>
    <property type="match status" value="1"/>
</dbReference>
<organism evidence="8 9">
    <name type="scientific">Flavonifractor plautii</name>
    <name type="common">Fusobacterium plautii</name>
    <dbReference type="NCBI Taxonomy" id="292800"/>
    <lineage>
        <taxon>Bacteria</taxon>
        <taxon>Bacillati</taxon>
        <taxon>Bacillota</taxon>
        <taxon>Clostridia</taxon>
        <taxon>Eubacteriales</taxon>
        <taxon>Oscillospiraceae</taxon>
        <taxon>Flavonifractor</taxon>
    </lineage>
</organism>
<evidence type="ECO:0000256" key="1">
    <source>
        <dbReference type="ARBA" id="ARBA00004651"/>
    </source>
</evidence>
<dbReference type="PROSITE" id="PS50928">
    <property type="entry name" value="ABC_TM1"/>
    <property type="match status" value="1"/>
</dbReference>
<feature type="transmembrane region" description="Helical" evidence="7">
    <location>
        <begin position="5"/>
        <end position="26"/>
    </location>
</feature>
<evidence type="ECO:0000256" key="5">
    <source>
        <dbReference type="ARBA" id="ARBA00022989"/>
    </source>
</evidence>